<protein>
    <submittedName>
        <fullName evidence="3">Uncharacterized protein</fullName>
    </submittedName>
</protein>
<feature type="transmembrane region" description="Helical" evidence="2">
    <location>
        <begin position="20"/>
        <end position="38"/>
    </location>
</feature>
<dbReference type="HOGENOM" id="CLU_1294835_0_0_1"/>
<accession>R0JX28</accession>
<dbReference type="GeneID" id="19399002"/>
<dbReference type="Proteomes" id="UP000016935">
    <property type="component" value="Unassembled WGS sequence"/>
</dbReference>
<feature type="transmembrane region" description="Helical" evidence="2">
    <location>
        <begin position="80"/>
        <end position="103"/>
    </location>
</feature>
<dbReference type="AlphaFoldDB" id="R0JX28"/>
<keyword evidence="2" id="KW-0812">Transmembrane</keyword>
<keyword evidence="4" id="KW-1185">Reference proteome</keyword>
<reference evidence="3 4" key="2">
    <citation type="journal article" date="2013" name="PLoS Genet.">
        <title>Comparative genome structure, secondary metabolite, and effector coding capacity across Cochliobolus pathogens.</title>
        <authorList>
            <person name="Condon B.J."/>
            <person name="Leng Y."/>
            <person name="Wu D."/>
            <person name="Bushley K.E."/>
            <person name="Ohm R.A."/>
            <person name="Otillar R."/>
            <person name="Martin J."/>
            <person name="Schackwitz W."/>
            <person name="Grimwood J."/>
            <person name="MohdZainudin N."/>
            <person name="Xue C."/>
            <person name="Wang R."/>
            <person name="Manning V.A."/>
            <person name="Dhillon B."/>
            <person name="Tu Z.J."/>
            <person name="Steffenson B.J."/>
            <person name="Salamov A."/>
            <person name="Sun H."/>
            <person name="Lowry S."/>
            <person name="LaButti K."/>
            <person name="Han J."/>
            <person name="Copeland A."/>
            <person name="Lindquist E."/>
            <person name="Barry K."/>
            <person name="Schmutz J."/>
            <person name="Baker S.E."/>
            <person name="Ciuffetti L.M."/>
            <person name="Grigoriev I.V."/>
            <person name="Zhong S."/>
            <person name="Turgeon B.G."/>
        </authorList>
    </citation>
    <scope>NUCLEOTIDE SEQUENCE [LARGE SCALE GENOMIC DNA]</scope>
    <source>
        <strain evidence="4">28A</strain>
    </source>
</reference>
<evidence type="ECO:0000256" key="2">
    <source>
        <dbReference type="SAM" id="Phobius"/>
    </source>
</evidence>
<dbReference type="OrthoDB" id="5241710at2759"/>
<name>R0JX28_EXST2</name>
<dbReference type="STRING" id="671987.R0JX28"/>
<sequence length="224" mass="24385">MHLSLGSFAANERPLRVLTLYTSALATPLLIACTVISIKVSRRPVTAFCFGYIPVALTAFASTISILCHKKKNTRMPASGCVFLDGFAFVAYLGILIAIWAVGIGEIRHPGLGLLAGYTTAPMIVNMFVHAYMVACNIPAFIAQLTVPKVHQCPNCRSSFTERNPPRLQETSQSAERYSLLRGEDYLDVDADAVDYPGGSARSSEDQVRPETESKSDDKKILVV</sequence>
<reference evidence="3 4" key="1">
    <citation type="journal article" date="2012" name="PLoS Pathog.">
        <title>Diverse lifestyles and strategies of plant pathogenesis encoded in the genomes of eighteen Dothideomycetes fungi.</title>
        <authorList>
            <person name="Ohm R.A."/>
            <person name="Feau N."/>
            <person name="Henrissat B."/>
            <person name="Schoch C.L."/>
            <person name="Horwitz B.A."/>
            <person name="Barry K.W."/>
            <person name="Condon B.J."/>
            <person name="Copeland A.C."/>
            <person name="Dhillon B."/>
            <person name="Glaser F."/>
            <person name="Hesse C.N."/>
            <person name="Kosti I."/>
            <person name="LaButti K."/>
            <person name="Lindquist E.A."/>
            <person name="Lucas S."/>
            <person name="Salamov A.A."/>
            <person name="Bradshaw R.E."/>
            <person name="Ciuffetti L."/>
            <person name="Hamelin R.C."/>
            <person name="Kema G.H.J."/>
            <person name="Lawrence C."/>
            <person name="Scott J.A."/>
            <person name="Spatafora J.W."/>
            <person name="Turgeon B.G."/>
            <person name="de Wit P.J.G.M."/>
            <person name="Zhong S."/>
            <person name="Goodwin S.B."/>
            <person name="Grigoriev I.V."/>
        </authorList>
    </citation>
    <scope>NUCLEOTIDE SEQUENCE [LARGE SCALE GENOMIC DNA]</scope>
    <source>
        <strain evidence="4">28A</strain>
    </source>
</reference>
<evidence type="ECO:0000313" key="4">
    <source>
        <dbReference type="Proteomes" id="UP000016935"/>
    </source>
</evidence>
<feature type="region of interest" description="Disordered" evidence="1">
    <location>
        <begin position="192"/>
        <end position="224"/>
    </location>
</feature>
<feature type="transmembrane region" description="Helical" evidence="2">
    <location>
        <begin position="44"/>
        <end position="68"/>
    </location>
</feature>
<dbReference type="RefSeq" id="XP_008027864.1">
    <property type="nucleotide sequence ID" value="XM_008029673.1"/>
</dbReference>
<keyword evidence="2" id="KW-0472">Membrane</keyword>
<dbReference type="EMBL" id="KB908703">
    <property type="protein sequence ID" value="EOA85493.1"/>
    <property type="molecule type" value="Genomic_DNA"/>
</dbReference>
<evidence type="ECO:0000313" key="3">
    <source>
        <dbReference type="EMBL" id="EOA85493.1"/>
    </source>
</evidence>
<gene>
    <name evidence="3" type="ORF">SETTUDRAFT_164116</name>
</gene>
<feature type="compositionally biased region" description="Basic and acidic residues" evidence="1">
    <location>
        <begin position="203"/>
        <end position="224"/>
    </location>
</feature>
<keyword evidence="2" id="KW-1133">Transmembrane helix</keyword>
<proteinExistence type="predicted"/>
<organism evidence="3 4">
    <name type="scientific">Exserohilum turcicum (strain 28A)</name>
    <name type="common">Northern leaf blight fungus</name>
    <name type="synonym">Setosphaeria turcica</name>
    <dbReference type="NCBI Taxonomy" id="671987"/>
    <lineage>
        <taxon>Eukaryota</taxon>
        <taxon>Fungi</taxon>
        <taxon>Dikarya</taxon>
        <taxon>Ascomycota</taxon>
        <taxon>Pezizomycotina</taxon>
        <taxon>Dothideomycetes</taxon>
        <taxon>Pleosporomycetidae</taxon>
        <taxon>Pleosporales</taxon>
        <taxon>Pleosporineae</taxon>
        <taxon>Pleosporaceae</taxon>
        <taxon>Exserohilum</taxon>
    </lineage>
</organism>
<evidence type="ECO:0000256" key="1">
    <source>
        <dbReference type="SAM" id="MobiDB-lite"/>
    </source>
</evidence>